<dbReference type="OrthoDB" id="3524411at2759"/>
<gene>
    <name evidence="1" type="ORF">IFR04_003260</name>
</gene>
<keyword evidence="2" id="KW-1185">Reference proteome</keyword>
<evidence type="ECO:0000313" key="2">
    <source>
        <dbReference type="Proteomes" id="UP000664132"/>
    </source>
</evidence>
<proteinExistence type="predicted"/>
<accession>A0A8H8BU11</accession>
<organism evidence="1 2">
    <name type="scientific">Cadophora malorum</name>
    <dbReference type="NCBI Taxonomy" id="108018"/>
    <lineage>
        <taxon>Eukaryota</taxon>
        <taxon>Fungi</taxon>
        <taxon>Dikarya</taxon>
        <taxon>Ascomycota</taxon>
        <taxon>Pezizomycotina</taxon>
        <taxon>Leotiomycetes</taxon>
        <taxon>Helotiales</taxon>
        <taxon>Ploettnerulaceae</taxon>
        <taxon>Cadophora</taxon>
    </lineage>
</organism>
<protein>
    <submittedName>
        <fullName evidence="1">Uncharacterized protein</fullName>
    </submittedName>
</protein>
<dbReference type="EMBL" id="JAFJYH010000032">
    <property type="protein sequence ID" value="KAG4423578.1"/>
    <property type="molecule type" value="Genomic_DNA"/>
</dbReference>
<name>A0A8H8BU11_9HELO</name>
<sequence length="85" mass="9368">MWKRCNAEVKAMAMAAAADKEGEYDRILKLVWRLGAITGAVEADFDGVWSRMSAAMRKYGSSHSLDGVDIPTKLIKVDQAKHGNK</sequence>
<dbReference type="Proteomes" id="UP000664132">
    <property type="component" value="Unassembled WGS sequence"/>
</dbReference>
<comment type="caution">
    <text evidence="1">The sequence shown here is derived from an EMBL/GenBank/DDBJ whole genome shotgun (WGS) entry which is preliminary data.</text>
</comment>
<evidence type="ECO:0000313" key="1">
    <source>
        <dbReference type="EMBL" id="KAG4423578.1"/>
    </source>
</evidence>
<reference evidence="1" key="1">
    <citation type="submission" date="2021-02" db="EMBL/GenBank/DDBJ databases">
        <title>Genome sequence Cadophora malorum strain M34.</title>
        <authorList>
            <person name="Stefanovic E."/>
            <person name="Vu D."/>
            <person name="Scully C."/>
            <person name="Dijksterhuis J."/>
            <person name="Roader J."/>
            <person name="Houbraken J."/>
        </authorList>
    </citation>
    <scope>NUCLEOTIDE SEQUENCE</scope>
    <source>
        <strain evidence="1">M34</strain>
    </source>
</reference>
<dbReference type="AlphaFoldDB" id="A0A8H8BU11"/>